<gene>
    <name evidence="7" type="ORF">CTAYLR_003710</name>
</gene>
<comment type="subcellular location">
    <subcellularLocation>
        <location evidence="1">Membrane</location>
        <topology evidence="1">Multi-pass membrane protein</topology>
    </subcellularLocation>
</comment>
<keyword evidence="3 6" id="KW-1133">Transmembrane helix</keyword>
<evidence type="ECO:0000256" key="6">
    <source>
        <dbReference type="SAM" id="Phobius"/>
    </source>
</evidence>
<feature type="transmembrane region" description="Helical" evidence="6">
    <location>
        <begin position="265"/>
        <end position="298"/>
    </location>
</feature>
<dbReference type="EMBL" id="JAQMWT010000047">
    <property type="protein sequence ID" value="KAJ8612539.1"/>
    <property type="molecule type" value="Genomic_DNA"/>
</dbReference>
<feature type="transmembrane region" description="Helical" evidence="6">
    <location>
        <begin position="154"/>
        <end position="173"/>
    </location>
</feature>
<protein>
    <submittedName>
        <fullName evidence="7">Uncharacterized protein</fullName>
    </submittedName>
</protein>
<reference evidence="7" key="1">
    <citation type="submission" date="2023-01" db="EMBL/GenBank/DDBJ databases">
        <title>Metagenome sequencing of chrysophaentin producing Chrysophaeum taylorii.</title>
        <authorList>
            <person name="Davison J."/>
            <person name="Bewley C."/>
        </authorList>
    </citation>
    <scope>NUCLEOTIDE SEQUENCE</scope>
    <source>
        <strain evidence="7">NIES-1699</strain>
    </source>
</reference>
<proteinExistence type="predicted"/>
<evidence type="ECO:0000256" key="3">
    <source>
        <dbReference type="ARBA" id="ARBA00022989"/>
    </source>
</evidence>
<dbReference type="AlphaFoldDB" id="A0AAD7XTR4"/>
<name>A0AAD7XTR4_9STRA</name>
<accession>A0AAD7XTR4</accession>
<evidence type="ECO:0000313" key="8">
    <source>
        <dbReference type="Proteomes" id="UP001230188"/>
    </source>
</evidence>
<feature type="transmembrane region" description="Helical" evidence="6">
    <location>
        <begin position="110"/>
        <end position="142"/>
    </location>
</feature>
<evidence type="ECO:0000256" key="4">
    <source>
        <dbReference type="ARBA" id="ARBA00023136"/>
    </source>
</evidence>
<keyword evidence="8" id="KW-1185">Reference proteome</keyword>
<feature type="region of interest" description="Disordered" evidence="5">
    <location>
        <begin position="483"/>
        <end position="502"/>
    </location>
</feature>
<dbReference type="InterPro" id="IPR002781">
    <property type="entry name" value="TM_pro_TauE-like"/>
</dbReference>
<comment type="caution">
    <text evidence="7">The sequence shown here is derived from an EMBL/GenBank/DDBJ whole genome shotgun (WGS) entry which is preliminary data.</text>
</comment>
<feature type="transmembrane region" description="Helical" evidence="6">
    <location>
        <begin position="310"/>
        <end position="328"/>
    </location>
</feature>
<feature type="transmembrane region" description="Helical" evidence="6">
    <location>
        <begin position="364"/>
        <end position="386"/>
    </location>
</feature>
<dbReference type="Pfam" id="PF01925">
    <property type="entry name" value="TauE"/>
    <property type="match status" value="1"/>
</dbReference>
<evidence type="ECO:0000256" key="2">
    <source>
        <dbReference type="ARBA" id="ARBA00022692"/>
    </source>
</evidence>
<feature type="region of interest" description="Disordered" evidence="5">
    <location>
        <begin position="449"/>
        <end position="473"/>
    </location>
</feature>
<keyword evidence="2 6" id="KW-0812">Transmembrane</keyword>
<feature type="transmembrane region" description="Helical" evidence="6">
    <location>
        <begin position="207"/>
        <end position="229"/>
    </location>
</feature>
<dbReference type="PANTHER" id="PTHR31154:SF4">
    <property type="entry name" value="MEMBRANE TRANSPORTER PROTEIN"/>
    <property type="match status" value="1"/>
</dbReference>
<feature type="transmembrane region" description="Helical" evidence="6">
    <location>
        <begin position="59"/>
        <end position="80"/>
    </location>
</feature>
<dbReference type="GO" id="GO:0016020">
    <property type="term" value="C:membrane"/>
    <property type="evidence" value="ECO:0007669"/>
    <property type="project" value="UniProtKB-SubCell"/>
</dbReference>
<keyword evidence="4 6" id="KW-0472">Membrane</keyword>
<feature type="transmembrane region" description="Helical" evidence="6">
    <location>
        <begin position="406"/>
        <end position="427"/>
    </location>
</feature>
<feature type="transmembrane region" description="Helical" evidence="6">
    <location>
        <begin position="334"/>
        <end position="357"/>
    </location>
</feature>
<organism evidence="7 8">
    <name type="scientific">Chrysophaeum taylorii</name>
    <dbReference type="NCBI Taxonomy" id="2483200"/>
    <lineage>
        <taxon>Eukaryota</taxon>
        <taxon>Sar</taxon>
        <taxon>Stramenopiles</taxon>
        <taxon>Ochrophyta</taxon>
        <taxon>Pelagophyceae</taxon>
        <taxon>Pelagomonadales</taxon>
        <taxon>Pelagomonadaceae</taxon>
        <taxon>Chrysophaeum</taxon>
    </lineage>
</organism>
<dbReference type="Proteomes" id="UP001230188">
    <property type="component" value="Unassembled WGS sequence"/>
</dbReference>
<evidence type="ECO:0000313" key="7">
    <source>
        <dbReference type="EMBL" id="KAJ8612539.1"/>
    </source>
</evidence>
<evidence type="ECO:0000256" key="5">
    <source>
        <dbReference type="SAM" id="MobiDB-lite"/>
    </source>
</evidence>
<feature type="transmembrane region" description="Helical" evidence="6">
    <location>
        <begin position="179"/>
        <end position="195"/>
    </location>
</feature>
<dbReference type="PANTHER" id="PTHR31154">
    <property type="entry name" value="MEMBRANE TRANSPORTER PROTEIN"/>
    <property type="match status" value="1"/>
</dbReference>
<evidence type="ECO:0000256" key="1">
    <source>
        <dbReference type="ARBA" id="ARBA00004141"/>
    </source>
</evidence>
<sequence>MEVSLKVVDDDDDVREEVEEKEGWCVGFWRRYLCEGQKLDRRLQDEVESGRVSVRYRKIIAVLIPFTIVHAVWWTCFIKYKSFHKFVNYSGKKERWIDKGLLGKEDTAPWYMSVTMIFGSMVAGMTSEGGASVAFPVMTLIFDIKPVVAKHFSFMIQSVGMTAAAFVIVFMRVQIEWKSVVYCTIGGVAGVIYGLEEVSPELTPPYAKMYFVVIWGSFAASLFFLNRIYGRKVYVVLDPPHLPNIWRSADLVANRWLALVLNWKALILIAAGFLGGIFTSIAGSGIDICSFSVLTLLFRISEKTATPTSVVLMAINTVVAMCYSKWGMREGLEGLAWEFFVVCAPIVVVGAPLGSVIGSYVHRLVLAAFIYITDTVQLAGALYVVRPWTHTKCHKRGGKNGPDCEPVHLCWSSAVIFVAGLITFYVLQFVGERLIQRNSRIELEAEEKPPWSDDGWAGVEADDAKDDHRRLGGGGVDADLVLLPLPPASSSNTDDDKGPGAF</sequence>